<feature type="transmembrane region" description="Helical" evidence="13">
    <location>
        <begin position="20"/>
        <end position="42"/>
    </location>
</feature>
<dbReference type="Proteomes" id="UP000256269">
    <property type="component" value="Unassembled WGS sequence"/>
</dbReference>
<keyword evidence="5" id="KW-0597">Phosphoprotein</keyword>
<dbReference type="SMART" id="SM00387">
    <property type="entry name" value="HATPase_c"/>
    <property type="match status" value="1"/>
</dbReference>
<dbReference type="Gene3D" id="6.10.340.10">
    <property type="match status" value="1"/>
</dbReference>
<evidence type="ECO:0000256" key="6">
    <source>
        <dbReference type="ARBA" id="ARBA00022679"/>
    </source>
</evidence>
<evidence type="ECO:0000256" key="7">
    <source>
        <dbReference type="ARBA" id="ARBA00022692"/>
    </source>
</evidence>
<evidence type="ECO:0000313" key="16">
    <source>
        <dbReference type="EMBL" id="REH48242.1"/>
    </source>
</evidence>
<keyword evidence="11 13" id="KW-0472">Membrane</keyword>
<evidence type="ECO:0000256" key="4">
    <source>
        <dbReference type="ARBA" id="ARBA00012438"/>
    </source>
</evidence>
<keyword evidence="6" id="KW-0808">Transferase</keyword>
<protein>
    <recommendedName>
        <fullName evidence="4">histidine kinase</fullName>
        <ecNumber evidence="4">2.7.13.3</ecNumber>
    </recommendedName>
</protein>
<keyword evidence="10" id="KW-0902">Two-component regulatory system</keyword>
<comment type="catalytic activity">
    <reaction evidence="1">
        <text>ATP + protein L-histidine = ADP + protein N-phospho-L-histidine.</text>
        <dbReference type="EC" id="2.7.13.3"/>
    </reaction>
</comment>
<dbReference type="CDD" id="cd06225">
    <property type="entry name" value="HAMP"/>
    <property type="match status" value="1"/>
</dbReference>
<dbReference type="InterPro" id="IPR003661">
    <property type="entry name" value="HisK_dim/P_dom"/>
</dbReference>
<dbReference type="SMART" id="SM00304">
    <property type="entry name" value="HAMP"/>
    <property type="match status" value="1"/>
</dbReference>
<dbReference type="RefSeq" id="WP_116175044.1">
    <property type="nucleotide sequence ID" value="NZ_CP144375.1"/>
</dbReference>
<dbReference type="OrthoDB" id="9786919at2"/>
<dbReference type="SUPFAM" id="SSF55874">
    <property type="entry name" value="ATPase domain of HSP90 chaperone/DNA topoisomerase II/histidine kinase"/>
    <property type="match status" value="1"/>
</dbReference>
<keyword evidence="8 16" id="KW-0418">Kinase</keyword>
<comment type="subcellular location">
    <subcellularLocation>
        <location evidence="3">Cell membrane</location>
    </subcellularLocation>
</comment>
<reference evidence="16 17" key="1">
    <citation type="submission" date="2018-08" db="EMBL/GenBank/DDBJ databases">
        <title>Genomic Encyclopedia of Archaeal and Bacterial Type Strains, Phase II (KMG-II): from individual species to whole genera.</title>
        <authorList>
            <person name="Goeker M."/>
        </authorList>
    </citation>
    <scope>NUCLEOTIDE SEQUENCE [LARGE SCALE GENOMIC DNA]</scope>
    <source>
        <strain evidence="16 17">DSM 45791</strain>
    </source>
</reference>
<dbReference type="CDD" id="cd00082">
    <property type="entry name" value="HisKA"/>
    <property type="match status" value="1"/>
</dbReference>
<feature type="compositionally biased region" description="Gly residues" evidence="12">
    <location>
        <begin position="61"/>
        <end position="70"/>
    </location>
</feature>
<dbReference type="GO" id="GO:0005886">
    <property type="term" value="C:plasma membrane"/>
    <property type="evidence" value="ECO:0007669"/>
    <property type="project" value="UniProtKB-SubCell"/>
</dbReference>
<dbReference type="SUPFAM" id="SSF47384">
    <property type="entry name" value="Homodimeric domain of signal transducing histidine kinase"/>
    <property type="match status" value="1"/>
</dbReference>
<evidence type="ECO:0000256" key="11">
    <source>
        <dbReference type="ARBA" id="ARBA00023136"/>
    </source>
</evidence>
<evidence type="ECO:0000259" key="15">
    <source>
        <dbReference type="PROSITE" id="PS50885"/>
    </source>
</evidence>
<dbReference type="InterPro" id="IPR036097">
    <property type="entry name" value="HisK_dim/P_sf"/>
</dbReference>
<feature type="domain" description="HAMP" evidence="15">
    <location>
        <begin position="195"/>
        <end position="257"/>
    </location>
</feature>
<evidence type="ECO:0000256" key="13">
    <source>
        <dbReference type="SAM" id="Phobius"/>
    </source>
</evidence>
<keyword evidence="17" id="KW-1185">Reference proteome</keyword>
<evidence type="ECO:0000259" key="14">
    <source>
        <dbReference type="PROSITE" id="PS50109"/>
    </source>
</evidence>
<evidence type="ECO:0000256" key="3">
    <source>
        <dbReference type="ARBA" id="ARBA00004236"/>
    </source>
</evidence>
<evidence type="ECO:0000256" key="10">
    <source>
        <dbReference type="ARBA" id="ARBA00023012"/>
    </source>
</evidence>
<evidence type="ECO:0000313" key="17">
    <source>
        <dbReference type="Proteomes" id="UP000256269"/>
    </source>
</evidence>
<dbReference type="EC" id="2.7.13.3" evidence="4"/>
<organism evidence="16 17">
    <name type="scientific">Kutzneria buriramensis</name>
    <dbReference type="NCBI Taxonomy" id="1045776"/>
    <lineage>
        <taxon>Bacteria</taxon>
        <taxon>Bacillati</taxon>
        <taxon>Actinomycetota</taxon>
        <taxon>Actinomycetes</taxon>
        <taxon>Pseudonocardiales</taxon>
        <taxon>Pseudonocardiaceae</taxon>
        <taxon>Kutzneria</taxon>
    </lineage>
</organism>
<dbReference type="PRINTS" id="PR00344">
    <property type="entry name" value="BCTRLSENSOR"/>
</dbReference>
<evidence type="ECO:0000256" key="12">
    <source>
        <dbReference type="SAM" id="MobiDB-lite"/>
    </source>
</evidence>
<dbReference type="Pfam" id="PF02518">
    <property type="entry name" value="HATPase_c"/>
    <property type="match status" value="1"/>
</dbReference>
<feature type="transmembrane region" description="Helical" evidence="13">
    <location>
        <begin position="171"/>
        <end position="194"/>
    </location>
</feature>
<dbReference type="InterPro" id="IPR004358">
    <property type="entry name" value="Sig_transdc_His_kin-like_C"/>
</dbReference>
<evidence type="ECO:0000256" key="9">
    <source>
        <dbReference type="ARBA" id="ARBA00022989"/>
    </source>
</evidence>
<dbReference type="InterPro" id="IPR003594">
    <property type="entry name" value="HATPase_dom"/>
</dbReference>
<sequence length="488" mass="51201">MSSVPRADRRRRWTLRRKLVVAVVLLLTVVLLAVGLIGEVFIQRTLVAQVDSQLQQANNRGGHGPGGDGPHGPRPDLYHCGTNDQSQALPPGLGPWALGVNGQDAAVLNQYVCPTPLAANQLAALAKAPSNGLPTTVSVPGLGDYRVISSNDGANVIGLPLNDVDHTLDSISVALLVIAATGLVVAATAGAVIIRAALRPLDRVAATATRVGELPLDRGEVALSVRVPEQDTDPRTEVGKVGAALNRMLGHVASALNVRQESETRVRQFVADASHELRTPLAAIRGYAELSGRYAAQVPPDVSHAMRRIQSESTRMTSLVEELLLLARLDAGRPLAREPVDLSRLVVDAVSDARVTSRDHRWQLAIPGEPVAVLGDSQALHQVLLNLLGNARAHTPPGTTVITGIHNGNPGEIVLEVADDGPGIPAELQPEVFERFARGDGSRSRASGGTGLGLSIVAAIVTAHGGEVALDSRPGRTVFTVRLTAAAQ</sequence>
<dbReference type="Pfam" id="PF00512">
    <property type="entry name" value="HisKA"/>
    <property type="match status" value="1"/>
</dbReference>
<evidence type="ECO:0000256" key="2">
    <source>
        <dbReference type="ARBA" id="ARBA00001968"/>
    </source>
</evidence>
<gene>
    <name evidence="16" type="ORF">BCF44_105100</name>
</gene>
<name>A0A3E0HP01_9PSEU</name>
<dbReference type="PROSITE" id="PS50885">
    <property type="entry name" value="HAMP"/>
    <property type="match status" value="1"/>
</dbReference>
<dbReference type="Gene3D" id="3.30.565.10">
    <property type="entry name" value="Histidine kinase-like ATPase, C-terminal domain"/>
    <property type="match status" value="1"/>
</dbReference>
<dbReference type="CDD" id="cd00075">
    <property type="entry name" value="HATPase"/>
    <property type="match status" value="1"/>
</dbReference>
<feature type="domain" description="Histidine kinase" evidence="14">
    <location>
        <begin position="272"/>
        <end position="487"/>
    </location>
</feature>
<dbReference type="EMBL" id="QUNO01000005">
    <property type="protein sequence ID" value="REH48242.1"/>
    <property type="molecule type" value="Genomic_DNA"/>
</dbReference>
<keyword evidence="9 13" id="KW-1133">Transmembrane helix</keyword>
<dbReference type="PANTHER" id="PTHR45436">
    <property type="entry name" value="SENSOR HISTIDINE KINASE YKOH"/>
    <property type="match status" value="1"/>
</dbReference>
<comment type="caution">
    <text evidence="16">The sequence shown here is derived from an EMBL/GenBank/DDBJ whole genome shotgun (WGS) entry which is preliminary data.</text>
</comment>
<dbReference type="AlphaFoldDB" id="A0A3E0HP01"/>
<comment type="cofactor">
    <cofactor evidence="2">
        <name>a divalent metal cation</name>
        <dbReference type="ChEBI" id="CHEBI:60240"/>
    </cofactor>
</comment>
<dbReference type="InterPro" id="IPR050428">
    <property type="entry name" value="TCS_sensor_his_kinase"/>
</dbReference>
<keyword evidence="7 13" id="KW-0812">Transmembrane</keyword>
<dbReference type="FunFam" id="1.10.287.130:FF:000001">
    <property type="entry name" value="Two-component sensor histidine kinase"/>
    <property type="match status" value="1"/>
</dbReference>
<dbReference type="GO" id="GO:0005509">
    <property type="term" value="F:calcium ion binding"/>
    <property type="evidence" value="ECO:0007669"/>
    <property type="project" value="UniProtKB-ARBA"/>
</dbReference>
<evidence type="ECO:0000256" key="1">
    <source>
        <dbReference type="ARBA" id="ARBA00000085"/>
    </source>
</evidence>
<dbReference type="Gene3D" id="1.10.287.130">
    <property type="match status" value="1"/>
</dbReference>
<feature type="region of interest" description="Disordered" evidence="12">
    <location>
        <begin position="57"/>
        <end position="79"/>
    </location>
</feature>
<dbReference type="FunFam" id="3.30.565.10:FF:000006">
    <property type="entry name" value="Sensor histidine kinase WalK"/>
    <property type="match status" value="1"/>
</dbReference>
<dbReference type="PANTHER" id="PTHR45436:SF5">
    <property type="entry name" value="SENSOR HISTIDINE KINASE TRCS"/>
    <property type="match status" value="1"/>
</dbReference>
<evidence type="ECO:0000256" key="8">
    <source>
        <dbReference type="ARBA" id="ARBA00022777"/>
    </source>
</evidence>
<dbReference type="InterPro" id="IPR005467">
    <property type="entry name" value="His_kinase_dom"/>
</dbReference>
<proteinExistence type="predicted"/>
<evidence type="ECO:0000256" key="5">
    <source>
        <dbReference type="ARBA" id="ARBA00022553"/>
    </source>
</evidence>
<dbReference type="InterPro" id="IPR036890">
    <property type="entry name" value="HATPase_C_sf"/>
</dbReference>
<accession>A0A3E0HP01</accession>
<dbReference type="SMART" id="SM00388">
    <property type="entry name" value="HisKA"/>
    <property type="match status" value="1"/>
</dbReference>
<dbReference type="Pfam" id="PF00672">
    <property type="entry name" value="HAMP"/>
    <property type="match status" value="1"/>
</dbReference>
<dbReference type="PROSITE" id="PS50109">
    <property type="entry name" value="HIS_KIN"/>
    <property type="match status" value="1"/>
</dbReference>
<dbReference type="InterPro" id="IPR003660">
    <property type="entry name" value="HAMP_dom"/>
</dbReference>
<dbReference type="GO" id="GO:0000155">
    <property type="term" value="F:phosphorelay sensor kinase activity"/>
    <property type="evidence" value="ECO:0007669"/>
    <property type="project" value="InterPro"/>
</dbReference>